<dbReference type="InterPro" id="IPR037522">
    <property type="entry name" value="HD_GYP_dom"/>
</dbReference>
<dbReference type="Gene3D" id="3.40.50.2300">
    <property type="match status" value="1"/>
</dbReference>
<dbReference type="PANTHER" id="PTHR45228:SF4">
    <property type="entry name" value="LIPOPROTEIN"/>
    <property type="match status" value="1"/>
</dbReference>
<feature type="modified residue" description="4-aspartylphosphate" evidence="1">
    <location>
        <position position="58"/>
    </location>
</feature>
<dbReference type="InterPro" id="IPR001789">
    <property type="entry name" value="Sig_transdc_resp-reg_receiver"/>
</dbReference>
<dbReference type="CDD" id="cd00077">
    <property type="entry name" value="HDc"/>
    <property type="match status" value="1"/>
</dbReference>
<accession>A0A1Y5FC01</accession>
<dbReference type="InterPro" id="IPR006674">
    <property type="entry name" value="HD_domain"/>
</dbReference>
<organism evidence="5 6">
    <name type="scientific">Halobacteriovorax marinus</name>
    <dbReference type="NCBI Taxonomy" id="97084"/>
    <lineage>
        <taxon>Bacteria</taxon>
        <taxon>Pseudomonadati</taxon>
        <taxon>Bdellovibrionota</taxon>
        <taxon>Bacteriovoracia</taxon>
        <taxon>Bacteriovoracales</taxon>
        <taxon>Halobacteriovoraceae</taxon>
        <taxon>Halobacteriovorax</taxon>
    </lineage>
</organism>
<dbReference type="InterPro" id="IPR006675">
    <property type="entry name" value="HDIG_dom"/>
</dbReference>
<dbReference type="CDD" id="cd00156">
    <property type="entry name" value="REC"/>
    <property type="match status" value="1"/>
</dbReference>
<dbReference type="InterPro" id="IPR011006">
    <property type="entry name" value="CheY-like_superfamily"/>
</dbReference>
<evidence type="ECO:0008006" key="7">
    <source>
        <dbReference type="Google" id="ProtNLM"/>
    </source>
</evidence>
<feature type="domain" description="Response regulatory" evidence="2">
    <location>
        <begin position="9"/>
        <end position="122"/>
    </location>
</feature>
<evidence type="ECO:0000256" key="1">
    <source>
        <dbReference type="PROSITE-ProRule" id="PRU00169"/>
    </source>
</evidence>
<feature type="domain" description="HD-GYP" evidence="4">
    <location>
        <begin position="257"/>
        <end position="456"/>
    </location>
</feature>
<evidence type="ECO:0000259" key="3">
    <source>
        <dbReference type="PROSITE" id="PS51831"/>
    </source>
</evidence>
<sequence>MSEEKLKIKVLVVEDDKNFRKVLCSILKRNGFSIVEADNGRTALDVLAVDYIDIIVSDVKMPDIHGIELLHRVKRKYDIPFIMMTGFSKLIETTEAHELGASYFLAKPFIGEEVIEAIDYVLNTSHDRNSLRGDERDFMRVEIESFLTGSEFSHPVFLKLNDLKIIKIAHEGEDLTRERLKQLKSKGVDSLYIKTQDFKEFLNIKNALCEKISDSSHVSKQRKIDFYTRVEEIALRYIFKTVTNDKEVFEIALNNLLRTIKIVMDDSLAFETLMSFSKNSPSIFNHSIAVAILSVALIQKKGWESAKTLFLASAGGLFHDIGKKDLVKGIDEIEFDMMTKEQRLDYESHPELGAKILREIAFFPDEVVQIVLHHHELINGTGFPKGISRVKIHPISQYVAVADKFLNVLYGSHGEEPCSDIQEVLGQFKSVRTIYNKEAIDLLENLFSFHGKRKVS</sequence>
<dbReference type="InterPro" id="IPR052020">
    <property type="entry name" value="Cyclic_di-GMP/3'3'-cGAMP_PDE"/>
</dbReference>
<dbReference type="Proteomes" id="UP000196531">
    <property type="component" value="Unassembled WGS sequence"/>
</dbReference>
<evidence type="ECO:0000259" key="4">
    <source>
        <dbReference type="PROSITE" id="PS51832"/>
    </source>
</evidence>
<keyword evidence="1" id="KW-0597">Phosphoprotein</keyword>
<dbReference type="PROSITE" id="PS51831">
    <property type="entry name" value="HD"/>
    <property type="match status" value="1"/>
</dbReference>
<dbReference type="SMART" id="SM00471">
    <property type="entry name" value="HDc"/>
    <property type="match status" value="1"/>
</dbReference>
<proteinExistence type="predicted"/>
<dbReference type="InterPro" id="IPR003607">
    <property type="entry name" value="HD/PDEase_dom"/>
</dbReference>
<feature type="domain" description="HD" evidence="3">
    <location>
        <begin position="283"/>
        <end position="408"/>
    </location>
</feature>
<dbReference type="SUPFAM" id="SSF109604">
    <property type="entry name" value="HD-domain/PDEase-like"/>
    <property type="match status" value="1"/>
</dbReference>
<protein>
    <recommendedName>
        <fullName evidence="7">Response regulator</fullName>
    </recommendedName>
</protein>
<dbReference type="NCBIfam" id="TIGR00277">
    <property type="entry name" value="HDIG"/>
    <property type="match status" value="1"/>
</dbReference>
<evidence type="ECO:0000313" key="5">
    <source>
        <dbReference type="EMBL" id="OUR99648.1"/>
    </source>
</evidence>
<dbReference type="GO" id="GO:0000160">
    <property type="term" value="P:phosphorelay signal transduction system"/>
    <property type="evidence" value="ECO:0007669"/>
    <property type="project" value="InterPro"/>
</dbReference>
<evidence type="ECO:0000313" key="6">
    <source>
        <dbReference type="Proteomes" id="UP000196531"/>
    </source>
</evidence>
<name>A0A1Y5FC01_9BACT</name>
<dbReference type="SMART" id="SM00448">
    <property type="entry name" value="REC"/>
    <property type="match status" value="1"/>
</dbReference>
<dbReference type="Pfam" id="PF13487">
    <property type="entry name" value="HD_5"/>
    <property type="match status" value="1"/>
</dbReference>
<dbReference type="SUPFAM" id="SSF52172">
    <property type="entry name" value="CheY-like"/>
    <property type="match status" value="1"/>
</dbReference>
<gene>
    <name evidence="5" type="ORF">A9Q84_01095</name>
</gene>
<comment type="caution">
    <text evidence="5">The sequence shown here is derived from an EMBL/GenBank/DDBJ whole genome shotgun (WGS) entry which is preliminary data.</text>
</comment>
<dbReference type="EMBL" id="MAAO01000002">
    <property type="protein sequence ID" value="OUR99648.1"/>
    <property type="molecule type" value="Genomic_DNA"/>
</dbReference>
<dbReference type="Gene3D" id="1.10.3210.10">
    <property type="entry name" value="Hypothetical protein af1432"/>
    <property type="match status" value="1"/>
</dbReference>
<dbReference type="PROSITE" id="PS50110">
    <property type="entry name" value="RESPONSE_REGULATORY"/>
    <property type="match status" value="1"/>
</dbReference>
<dbReference type="Pfam" id="PF00072">
    <property type="entry name" value="Response_reg"/>
    <property type="match status" value="1"/>
</dbReference>
<reference evidence="6" key="1">
    <citation type="journal article" date="2017" name="Proc. Natl. Acad. Sci. U.S.A.">
        <title>Simulation of Deepwater Horizon oil plume reveals substrate specialization within a complex community of hydrocarbon-degraders.</title>
        <authorList>
            <person name="Hu P."/>
            <person name="Dubinsky E.A."/>
            <person name="Probst A.J."/>
            <person name="Wang J."/>
            <person name="Sieber C.M.K."/>
            <person name="Tom L.M."/>
            <person name="Gardinali P."/>
            <person name="Banfield J.F."/>
            <person name="Atlas R.M."/>
            <person name="Andersen G.L."/>
        </authorList>
    </citation>
    <scope>NUCLEOTIDE SEQUENCE [LARGE SCALE GENOMIC DNA]</scope>
</reference>
<dbReference type="AlphaFoldDB" id="A0A1Y5FC01"/>
<dbReference type="PANTHER" id="PTHR45228">
    <property type="entry name" value="CYCLIC DI-GMP PHOSPHODIESTERASE TM_0186-RELATED"/>
    <property type="match status" value="1"/>
</dbReference>
<dbReference type="PROSITE" id="PS51832">
    <property type="entry name" value="HD_GYP"/>
    <property type="match status" value="1"/>
</dbReference>
<evidence type="ECO:0000259" key="2">
    <source>
        <dbReference type="PROSITE" id="PS50110"/>
    </source>
</evidence>